<dbReference type="AlphaFoldDB" id="A0AAE0CSY0"/>
<keyword evidence="3" id="KW-1185">Reference proteome</keyword>
<evidence type="ECO:0000313" key="2">
    <source>
        <dbReference type="EMBL" id="KAK2662470.1"/>
    </source>
</evidence>
<evidence type="ECO:0000313" key="3">
    <source>
        <dbReference type="Proteomes" id="UP001280121"/>
    </source>
</evidence>
<dbReference type="Pfam" id="PF09331">
    <property type="entry name" value="DUF1985"/>
    <property type="match status" value="1"/>
</dbReference>
<feature type="domain" description="DUF1985" evidence="1">
    <location>
        <begin position="18"/>
        <end position="115"/>
    </location>
</feature>
<sequence length="116" mass="14231">MGIIHRLLMWKLHLDGPEDAMQFILGNYFVWFSKVEFCLITGLKFIMIPDIMRYEMVENRIHHRYFTGRYEVEYEQLRVVLWLSRFEQQYDVVKLCLLYILNWILLGLDEREKIPV</sequence>
<comment type="caution">
    <text evidence="2">The sequence shown here is derived from an EMBL/GenBank/DDBJ whole genome shotgun (WGS) entry which is preliminary data.</text>
</comment>
<reference evidence="2" key="1">
    <citation type="journal article" date="2023" name="Plant J.">
        <title>Genome sequences and population genomics provide insights into the demographic history, inbreeding, and mutation load of two 'living fossil' tree species of Dipteronia.</title>
        <authorList>
            <person name="Feng Y."/>
            <person name="Comes H.P."/>
            <person name="Chen J."/>
            <person name="Zhu S."/>
            <person name="Lu R."/>
            <person name="Zhang X."/>
            <person name="Li P."/>
            <person name="Qiu J."/>
            <person name="Olsen K.M."/>
            <person name="Qiu Y."/>
        </authorList>
    </citation>
    <scope>NUCLEOTIDE SEQUENCE</scope>
    <source>
        <strain evidence="2">KIB01</strain>
    </source>
</reference>
<evidence type="ECO:0000259" key="1">
    <source>
        <dbReference type="Pfam" id="PF09331"/>
    </source>
</evidence>
<protein>
    <recommendedName>
        <fullName evidence="1">DUF1985 domain-containing protein</fullName>
    </recommendedName>
</protein>
<accession>A0AAE0CSY0</accession>
<dbReference type="PANTHER" id="PTHR48449">
    <property type="entry name" value="DUF1985 DOMAIN-CONTAINING PROTEIN"/>
    <property type="match status" value="1"/>
</dbReference>
<dbReference type="Proteomes" id="UP001280121">
    <property type="component" value="Unassembled WGS sequence"/>
</dbReference>
<dbReference type="EMBL" id="JANJYI010000001">
    <property type="protein sequence ID" value="KAK2662470.1"/>
    <property type="molecule type" value="Genomic_DNA"/>
</dbReference>
<dbReference type="PANTHER" id="PTHR48449:SF1">
    <property type="entry name" value="DUF1985 DOMAIN-CONTAINING PROTEIN"/>
    <property type="match status" value="1"/>
</dbReference>
<dbReference type="InterPro" id="IPR015410">
    <property type="entry name" value="DUF1985"/>
</dbReference>
<organism evidence="2 3">
    <name type="scientific">Dipteronia dyeriana</name>
    <dbReference type="NCBI Taxonomy" id="168575"/>
    <lineage>
        <taxon>Eukaryota</taxon>
        <taxon>Viridiplantae</taxon>
        <taxon>Streptophyta</taxon>
        <taxon>Embryophyta</taxon>
        <taxon>Tracheophyta</taxon>
        <taxon>Spermatophyta</taxon>
        <taxon>Magnoliopsida</taxon>
        <taxon>eudicotyledons</taxon>
        <taxon>Gunneridae</taxon>
        <taxon>Pentapetalae</taxon>
        <taxon>rosids</taxon>
        <taxon>malvids</taxon>
        <taxon>Sapindales</taxon>
        <taxon>Sapindaceae</taxon>
        <taxon>Hippocastanoideae</taxon>
        <taxon>Acereae</taxon>
        <taxon>Dipteronia</taxon>
    </lineage>
</organism>
<proteinExistence type="predicted"/>
<gene>
    <name evidence="2" type="ORF">Ddye_001044</name>
</gene>
<name>A0AAE0CSY0_9ROSI</name>